<dbReference type="PANTHER" id="PTHR43747:SF1">
    <property type="entry name" value="SLR1998 PROTEIN"/>
    <property type="match status" value="1"/>
</dbReference>
<reference evidence="2 3" key="1">
    <citation type="submission" date="2022-10" db="EMBL/GenBank/DDBJ databases">
        <title>Comparative genomics and taxonomic characterization of three novel marine species of genus Reichenbachiella exhibiting antioxidant and polysaccharide degradation activities.</title>
        <authorList>
            <person name="Muhammad N."/>
            <person name="Lee Y.-J."/>
            <person name="Ko J."/>
            <person name="Kim S.-G."/>
        </authorList>
    </citation>
    <scope>NUCLEOTIDE SEQUENCE [LARGE SCALE GENOMIC DNA]</scope>
    <source>
        <strain evidence="2 3">ABR2-5</strain>
    </source>
</reference>
<dbReference type="InterPro" id="IPR050816">
    <property type="entry name" value="Flavin-dep_Halogenase_NPB"/>
</dbReference>
<dbReference type="InterPro" id="IPR036188">
    <property type="entry name" value="FAD/NAD-bd_sf"/>
</dbReference>
<dbReference type="EMBL" id="JAOYOD010000001">
    <property type="protein sequence ID" value="MCV9387200.1"/>
    <property type="molecule type" value="Genomic_DNA"/>
</dbReference>
<gene>
    <name evidence="2" type="ORF">N7U62_11030</name>
</gene>
<protein>
    <submittedName>
        <fullName evidence="2">Tryptophan 7-halogenase</fullName>
    </submittedName>
</protein>
<feature type="domain" description="FAD-binding" evidence="1">
    <location>
        <begin position="3"/>
        <end position="320"/>
    </location>
</feature>
<organism evidence="2 3">
    <name type="scientific">Reichenbachiella ulvae</name>
    <dbReference type="NCBI Taxonomy" id="2980104"/>
    <lineage>
        <taxon>Bacteria</taxon>
        <taxon>Pseudomonadati</taxon>
        <taxon>Bacteroidota</taxon>
        <taxon>Cytophagia</taxon>
        <taxon>Cytophagales</taxon>
        <taxon>Reichenbachiellaceae</taxon>
        <taxon>Reichenbachiella</taxon>
    </lineage>
</organism>
<dbReference type="InterPro" id="IPR002938">
    <property type="entry name" value="FAD-bd"/>
</dbReference>
<dbReference type="RefSeq" id="WP_264138027.1">
    <property type="nucleotide sequence ID" value="NZ_JAOYOD010000001.1"/>
</dbReference>
<sequence length="411" mass="46810">MKDVLVIGAGPAGSVAAAYLVNQGFSVTVVEKSKFPRFTIGESLLPLSMEHFKEVGMLEALEAANFEVKSGALFVRKDQEMDISFDENFTPGWTWTWQVPRDEFDHILAKEAEKKGAEFKYETVISKIDFQEDKVVADIDEQGSVSTEEFRYVLDSSGNAGVLAKMLNFDVEYQATNRRSLFTQVKEEDRSPYKRPMRITFEVLQQDLWYWVIPFSNGNTSLGFVGNKKWFDLPAEDNNELFRKMMAQSDHFVERFEGKEFLYDVRGANDYTNSATKLYGHRFALAGNTTGFIDPVFSSGVAIATESAIKSAKLIERELNGGKPDWEMEYVAHMKQASEVFRAVVETWYNGDLQKIFFHSDIKLEIKKQITSILAGYVWDMSNPFVKRNKKLIKTVAHVVGMEEQATLLEK</sequence>
<dbReference type="PANTHER" id="PTHR43747">
    <property type="entry name" value="FAD-BINDING PROTEIN"/>
    <property type="match status" value="1"/>
</dbReference>
<keyword evidence="3" id="KW-1185">Reference proteome</keyword>
<dbReference type="Gene3D" id="3.50.50.60">
    <property type="entry name" value="FAD/NAD(P)-binding domain"/>
    <property type="match status" value="1"/>
</dbReference>
<dbReference type="Proteomes" id="UP001300692">
    <property type="component" value="Unassembled WGS sequence"/>
</dbReference>
<proteinExistence type="predicted"/>
<comment type="caution">
    <text evidence="2">The sequence shown here is derived from an EMBL/GenBank/DDBJ whole genome shotgun (WGS) entry which is preliminary data.</text>
</comment>
<evidence type="ECO:0000259" key="1">
    <source>
        <dbReference type="Pfam" id="PF01494"/>
    </source>
</evidence>
<accession>A0ABT3CU17</accession>
<dbReference type="SUPFAM" id="SSF51905">
    <property type="entry name" value="FAD/NAD(P)-binding domain"/>
    <property type="match status" value="1"/>
</dbReference>
<evidence type="ECO:0000313" key="2">
    <source>
        <dbReference type="EMBL" id="MCV9387200.1"/>
    </source>
</evidence>
<name>A0ABT3CU17_9BACT</name>
<dbReference type="Pfam" id="PF01494">
    <property type="entry name" value="FAD_binding_3"/>
    <property type="match status" value="1"/>
</dbReference>
<evidence type="ECO:0000313" key="3">
    <source>
        <dbReference type="Proteomes" id="UP001300692"/>
    </source>
</evidence>